<feature type="active site" description="Proton acceptor" evidence="4">
    <location>
        <position position="540"/>
    </location>
</feature>
<dbReference type="SUPFAM" id="SSF52151">
    <property type="entry name" value="FabD/lysophospholipase-like"/>
    <property type="match status" value="1"/>
</dbReference>
<dbReference type="GO" id="GO:0006631">
    <property type="term" value="P:fatty acid metabolic process"/>
    <property type="evidence" value="ECO:0007669"/>
    <property type="project" value="TreeGrafter"/>
</dbReference>
<dbReference type="AlphaFoldDB" id="A0A1E7FE70"/>
<feature type="short sequence motif" description="DGA/G" evidence="4">
    <location>
        <begin position="540"/>
        <end position="542"/>
    </location>
</feature>
<dbReference type="KEGG" id="fcy:FRACYDRAFT_185101"/>
<evidence type="ECO:0000256" key="4">
    <source>
        <dbReference type="PROSITE-ProRule" id="PRU01161"/>
    </source>
</evidence>
<evidence type="ECO:0000256" key="1">
    <source>
        <dbReference type="ARBA" id="ARBA00022801"/>
    </source>
</evidence>
<dbReference type="Proteomes" id="UP000095751">
    <property type="component" value="Unassembled WGS sequence"/>
</dbReference>
<feature type="region of interest" description="Disordered" evidence="5">
    <location>
        <begin position="1"/>
        <end position="22"/>
    </location>
</feature>
<evidence type="ECO:0000256" key="2">
    <source>
        <dbReference type="ARBA" id="ARBA00022963"/>
    </source>
</evidence>
<evidence type="ECO:0000259" key="6">
    <source>
        <dbReference type="PROSITE" id="PS51635"/>
    </source>
</evidence>
<evidence type="ECO:0000313" key="8">
    <source>
        <dbReference type="Proteomes" id="UP000095751"/>
    </source>
</evidence>
<evidence type="ECO:0000256" key="5">
    <source>
        <dbReference type="SAM" id="MobiDB-lite"/>
    </source>
</evidence>
<feature type="active site" description="Nucleophile" evidence="4">
    <location>
        <position position="355"/>
    </location>
</feature>
<reference evidence="7 8" key="1">
    <citation type="submission" date="2016-09" db="EMBL/GenBank/DDBJ databases">
        <title>Extensive genetic diversity and differential bi-allelic expression allows diatom success in the polar Southern Ocean.</title>
        <authorList>
            <consortium name="DOE Joint Genome Institute"/>
            <person name="Mock T."/>
            <person name="Otillar R.P."/>
            <person name="Strauss J."/>
            <person name="Dupont C."/>
            <person name="Frickenhaus S."/>
            <person name="Maumus F."/>
            <person name="Mcmullan M."/>
            <person name="Sanges R."/>
            <person name="Schmutz J."/>
            <person name="Toseland A."/>
            <person name="Valas R."/>
            <person name="Veluchamy A."/>
            <person name="Ward B.J."/>
            <person name="Allen A."/>
            <person name="Barry K."/>
            <person name="Falciatore A."/>
            <person name="Ferrante M."/>
            <person name="Fortunato A.E."/>
            <person name="Gloeckner G."/>
            <person name="Gruber A."/>
            <person name="Hipkin R."/>
            <person name="Janech M."/>
            <person name="Kroth P."/>
            <person name="Leese F."/>
            <person name="Lindquist E."/>
            <person name="Lyon B.R."/>
            <person name="Martin J."/>
            <person name="Mayer C."/>
            <person name="Parker M."/>
            <person name="Quesneville H."/>
            <person name="Raymond J."/>
            <person name="Uhlig C."/>
            <person name="Valentin K.U."/>
            <person name="Worden A.Z."/>
            <person name="Armbrust E.V."/>
            <person name="Bowler C."/>
            <person name="Green B."/>
            <person name="Moulton V."/>
            <person name="Van Oosterhout C."/>
            <person name="Grigoriev I."/>
        </authorList>
    </citation>
    <scope>NUCLEOTIDE SEQUENCE [LARGE SCALE GENOMIC DNA]</scope>
    <source>
        <strain evidence="7 8">CCMP1102</strain>
    </source>
</reference>
<dbReference type="PROSITE" id="PS51635">
    <property type="entry name" value="PNPLA"/>
    <property type="match status" value="1"/>
</dbReference>
<dbReference type="GO" id="GO:0004620">
    <property type="term" value="F:phospholipase activity"/>
    <property type="evidence" value="ECO:0007669"/>
    <property type="project" value="TreeGrafter"/>
</dbReference>
<dbReference type="GO" id="GO:0016042">
    <property type="term" value="P:lipid catabolic process"/>
    <property type="evidence" value="ECO:0007669"/>
    <property type="project" value="UniProtKB-UniRule"/>
</dbReference>
<keyword evidence="2 4" id="KW-0442">Lipid degradation</keyword>
<dbReference type="Gene3D" id="3.40.1090.10">
    <property type="entry name" value="Cytosolic phospholipase A2 catalytic domain"/>
    <property type="match status" value="1"/>
</dbReference>
<feature type="domain" description="PNPLA" evidence="6">
    <location>
        <begin position="316"/>
        <end position="553"/>
    </location>
</feature>
<gene>
    <name evidence="7" type="ORF">FRACYDRAFT_185101</name>
</gene>
<feature type="short sequence motif" description="GXGXXG" evidence="4">
    <location>
        <begin position="320"/>
        <end position="325"/>
    </location>
</feature>
<dbReference type="InterPro" id="IPR002641">
    <property type="entry name" value="PNPLA_dom"/>
</dbReference>
<name>A0A1E7FE70_9STRA</name>
<dbReference type="InParanoid" id="A0A1E7FE70"/>
<protein>
    <submittedName>
        <fullName evidence="7">FabD/lysophospholipase-like protein</fullName>
    </submittedName>
</protein>
<sequence>MRKQERETGTDTSSGRQSAIDDGIAKELDDSVSIRITNSLKDITLLELPEIYRIRTPTVNDNKEEKTADLPPLSRAEHYDGRIGRDMRHLAVSVVSSIDDVAEWQLFCEQNSGGLEPLIECIRDGATSIREGSNEEVLQSKNNRSDHYLEVNFQAASSACRALRNLCALSLDLAAVITDGLLRANTAYTNKGEYTLMEDLCTILRHADDFKLYVTQLLLAMTCASDCAVDAIRSTEGLQDVLLVYSSYVRKERRRRWMRYPGELIKSTRRQPFIEAASLKNDLNGRIQGTANQVLAAIGYNEWVPKIPGQKGLRILTLDGGGSRGMTSVVAMKAIVDSLGGMEIADCFDLVVGTSTGAIIAFLVGLNRETSEQAVERYDDLIGKIFTKSAFSTPMLLFTTATYDESPFMNVLNEILGDNTMLDSRANPAVPFVFAVTSKMSSSPTHIALFRNYNYNGGEQPDPFMIDPDDARENLGLSVQDEAKTIRINSYPKKEKSLDPASGSRHPGSFRVLQKHALRASTAAPTVFKPVLMGGEMYCDGGIVASNPSAIAIHEARNIFPDVPIELVVSIGTGGFKEQKSEPRIGWDGIIGQIINSATDGEQIHHILEDVLGDGTTAQGASSVSNTRYMRFNPILGMPDEYPIDVTDPEKLQQIKTITSEYMEQPKQQRKLQDLADILKGRSGRIRRWRRSV</sequence>
<dbReference type="PANTHER" id="PTHR24185">
    <property type="entry name" value="CALCIUM-INDEPENDENT PHOSPHOLIPASE A2-GAMMA"/>
    <property type="match status" value="1"/>
</dbReference>
<accession>A0A1E7FE70</accession>
<feature type="short sequence motif" description="GXSXG" evidence="4">
    <location>
        <begin position="353"/>
        <end position="357"/>
    </location>
</feature>
<dbReference type="GO" id="GO:0016020">
    <property type="term" value="C:membrane"/>
    <property type="evidence" value="ECO:0007669"/>
    <property type="project" value="TreeGrafter"/>
</dbReference>
<dbReference type="InterPro" id="IPR016035">
    <property type="entry name" value="Acyl_Trfase/lysoPLipase"/>
</dbReference>
<evidence type="ECO:0000256" key="3">
    <source>
        <dbReference type="ARBA" id="ARBA00023098"/>
    </source>
</evidence>
<proteinExistence type="predicted"/>
<dbReference type="OrthoDB" id="630895at2759"/>
<keyword evidence="3 4" id="KW-0443">Lipid metabolism</keyword>
<keyword evidence="8" id="KW-1185">Reference proteome</keyword>
<dbReference type="EMBL" id="KV784358">
    <property type="protein sequence ID" value="OEU16469.1"/>
    <property type="molecule type" value="Genomic_DNA"/>
</dbReference>
<evidence type="ECO:0000313" key="7">
    <source>
        <dbReference type="EMBL" id="OEU16469.1"/>
    </source>
</evidence>
<keyword evidence="1 4" id="KW-0378">Hydrolase</keyword>
<organism evidence="7 8">
    <name type="scientific">Fragilariopsis cylindrus CCMP1102</name>
    <dbReference type="NCBI Taxonomy" id="635003"/>
    <lineage>
        <taxon>Eukaryota</taxon>
        <taxon>Sar</taxon>
        <taxon>Stramenopiles</taxon>
        <taxon>Ochrophyta</taxon>
        <taxon>Bacillariophyta</taxon>
        <taxon>Bacillariophyceae</taxon>
        <taxon>Bacillariophycidae</taxon>
        <taxon>Bacillariales</taxon>
        <taxon>Bacillariaceae</taxon>
        <taxon>Fragilariopsis</taxon>
    </lineage>
</organism>
<dbReference type="PANTHER" id="PTHR24185:SF1">
    <property type="entry name" value="CALCIUM-INDEPENDENT PHOSPHOLIPASE A2-GAMMA"/>
    <property type="match status" value="1"/>
</dbReference>
<dbReference type="Pfam" id="PF01734">
    <property type="entry name" value="Patatin"/>
    <property type="match status" value="1"/>
</dbReference>